<protein>
    <submittedName>
        <fullName evidence="4 5">PDZ domain-containing protein</fullName>
    </submittedName>
</protein>
<keyword evidence="3" id="KW-1185">Reference proteome</keyword>
<accession>A0A0K0DYB3</accession>
<dbReference type="SUPFAM" id="SSF50156">
    <property type="entry name" value="PDZ domain-like"/>
    <property type="match status" value="1"/>
</dbReference>
<dbReference type="Gene3D" id="3.10.20.90">
    <property type="entry name" value="Phosphatidylinositol 3-kinase Catalytic Subunit, Chain A, domain 1"/>
    <property type="match status" value="1"/>
</dbReference>
<dbReference type="InterPro" id="IPR001478">
    <property type="entry name" value="PDZ"/>
</dbReference>
<reference evidence="4" key="1">
    <citation type="submission" date="2015-08" db="UniProtKB">
        <authorList>
            <consortium name="WormBaseParasite"/>
        </authorList>
    </citation>
    <scope>IDENTIFICATION</scope>
</reference>
<dbReference type="PROSITE" id="PS50106">
    <property type="entry name" value="PDZ"/>
    <property type="match status" value="1"/>
</dbReference>
<evidence type="ECO:0000313" key="3">
    <source>
        <dbReference type="Proteomes" id="UP000035681"/>
    </source>
</evidence>
<dbReference type="Pfam" id="PF00595">
    <property type="entry name" value="PDZ"/>
    <property type="match status" value="1"/>
</dbReference>
<evidence type="ECO:0000313" key="5">
    <source>
        <dbReference type="WBParaSite" id="TCONS_00006493.p1"/>
    </source>
</evidence>
<dbReference type="Gene3D" id="2.30.42.10">
    <property type="match status" value="1"/>
</dbReference>
<dbReference type="InterPro" id="IPR036034">
    <property type="entry name" value="PDZ_sf"/>
</dbReference>
<dbReference type="PROSITE" id="PS51745">
    <property type="entry name" value="PB1"/>
    <property type="match status" value="1"/>
</dbReference>
<dbReference type="Pfam" id="PF00564">
    <property type="entry name" value="PB1"/>
    <property type="match status" value="1"/>
</dbReference>
<evidence type="ECO:0000313" key="4">
    <source>
        <dbReference type="WBParaSite" id="SSTP_0000222700.1"/>
    </source>
</evidence>
<organism evidence="4">
    <name type="scientific">Strongyloides stercoralis</name>
    <name type="common">Threadworm</name>
    <dbReference type="NCBI Taxonomy" id="6248"/>
    <lineage>
        <taxon>Eukaryota</taxon>
        <taxon>Metazoa</taxon>
        <taxon>Ecdysozoa</taxon>
        <taxon>Nematoda</taxon>
        <taxon>Chromadorea</taxon>
        <taxon>Rhabditida</taxon>
        <taxon>Tylenchina</taxon>
        <taxon>Panagrolaimomorpha</taxon>
        <taxon>Strongyloidoidea</taxon>
        <taxon>Strongyloididae</taxon>
        <taxon>Strongyloides</taxon>
    </lineage>
</organism>
<feature type="domain" description="PB1" evidence="2">
    <location>
        <begin position="4"/>
        <end position="85"/>
    </location>
</feature>
<dbReference type="SMART" id="SM00228">
    <property type="entry name" value="PDZ"/>
    <property type="match status" value="1"/>
</dbReference>
<dbReference type="SUPFAM" id="SSF54277">
    <property type="entry name" value="CAD &amp; PB1 domains"/>
    <property type="match status" value="1"/>
</dbReference>
<dbReference type="WBParaSite" id="TCONS_00006493.p1">
    <property type="protein sequence ID" value="TCONS_00006493.p1"/>
    <property type="gene ID" value="XLOC_004635"/>
</dbReference>
<evidence type="ECO:0000259" key="1">
    <source>
        <dbReference type="PROSITE" id="PS50106"/>
    </source>
</evidence>
<sequence length="311" mass="35685">MIQTIRIKSKFDSEYRRFSIEVSKSINLFSFNNFTKEIQQIHNLIEIPISISYISRSGDLLPINNDNNMRKAFEERLLKLIINRKNDLWTECVNESVVQLRKKKIVSNLLNFSNNKNQKNFTISQPMDFRRISAIIDANNLPESQRRVHLCKQEGDLSLGFYIKTNKVFRITHNGIVKINGIFVSRLVCGGIAELSGLLSPNDEILEVNGISTDNKSLDQVADIMVANSYNLILTIKPGTPIPLTRSVLKKRQIKNTYEYGMYNNGFNFDTTILKIPISYRNSFCITPLPSEVSWNHHSPSSEEGLNDFDF</sequence>
<dbReference type="InterPro" id="IPR051741">
    <property type="entry name" value="PAR6_homolog"/>
</dbReference>
<dbReference type="PANTHER" id="PTHR14102">
    <property type="entry name" value="PAR-6-RELATED"/>
    <property type="match status" value="1"/>
</dbReference>
<dbReference type="PANTHER" id="PTHR14102:SF11">
    <property type="entry name" value="LD29223P"/>
    <property type="match status" value="1"/>
</dbReference>
<dbReference type="InterPro" id="IPR053793">
    <property type="entry name" value="PB1-like"/>
</dbReference>
<dbReference type="AlphaFoldDB" id="A0A0K0DYB3"/>
<feature type="domain" description="PDZ" evidence="1">
    <location>
        <begin position="147"/>
        <end position="240"/>
    </location>
</feature>
<proteinExistence type="predicted"/>
<name>A0A0K0DYB3_STRER</name>
<dbReference type="GO" id="GO:0007098">
    <property type="term" value="P:centrosome cycle"/>
    <property type="evidence" value="ECO:0007669"/>
    <property type="project" value="TreeGrafter"/>
</dbReference>
<dbReference type="STRING" id="6248.A0A0K0DYB3"/>
<dbReference type="WBParaSite" id="SSTP_0000222700.1">
    <property type="protein sequence ID" value="SSTP_0000222700.1"/>
    <property type="gene ID" value="SSTP_0000222700"/>
</dbReference>
<dbReference type="SMART" id="SM00666">
    <property type="entry name" value="PB1"/>
    <property type="match status" value="1"/>
</dbReference>
<dbReference type="InterPro" id="IPR000270">
    <property type="entry name" value="PB1_dom"/>
</dbReference>
<evidence type="ECO:0000259" key="2">
    <source>
        <dbReference type="PROSITE" id="PS51745"/>
    </source>
</evidence>
<dbReference type="Proteomes" id="UP000035681">
    <property type="component" value="Unplaced"/>
</dbReference>